<protein>
    <submittedName>
        <fullName evidence="1">Uncharacterized protein</fullName>
    </submittedName>
</protein>
<proteinExistence type="predicted"/>
<name>A0AAW2SL59_SESRA</name>
<sequence>MVPRRSEDSFTGGASGETVILGVSMAGSVDLGVFVVVDLEMGVKWGVQDDLQGLGGDNGCLPGFLLVCCVGRSFHDLLTS</sequence>
<accession>A0AAW2SL59</accession>
<reference evidence="1" key="1">
    <citation type="submission" date="2020-06" db="EMBL/GenBank/DDBJ databases">
        <authorList>
            <person name="Li T."/>
            <person name="Hu X."/>
            <person name="Zhang T."/>
            <person name="Song X."/>
            <person name="Zhang H."/>
            <person name="Dai N."/>
            <person name="Sheng W."/>
            <person name="Hou X."/>
            <person name="Wei L."/>
        </authorList>
    </citation>
    <scope>NUCLEOTIDE SEQUENCE</scope>
    <source>
        <strain evidence="1">G02</strain>
        <tissue evidence="1">Leaf</tissue>
    </source>
</reference>
<gene>
    <name evidence="1" type="ORF">Sradi_2522500</name>
</gene>
<organism evidence="1">
    <name type="scientific">Sesamum radiatum</name>
    <name type="common">Black benniseed</name>
    <dbReference type="NCBI Taxonomy" id="300843"/>
    <lineage>
        <taxon>Eukaryota</taxon>
        <taxon>Viridiplantae</taxon>
        <taxon>Streptophyta</taxon>
        <taxon>Embryophyta</taxon>
        <taxon>Tracheophyta</taxon>
        <taxon>Spermatophyta</taxon>
        <taxon>Magnoliopsida</taxon>
        <taxon>eudicotyledons</taxon>
        <taxon>Gunneridae</taxon>
        <taxon>Pentapetalae</taxon>
        <taxon>asterids</taxon>
        <taxon>lamiids</taxon>
        <taxon>Lamiales</taxon>
        <taxon>Pedaliaceae</taxon>
        <taxon>Sesamum</taxon>
    </lineage>
</organism>
<evidence type="ECO:0000313" key="1">
    <source>
        <dbReference type="EMBL" id="KAL0392997.1"/>
    </source>
</evidence>
<reference evidence="1" key="2">
    <citation type="journal article" date="2024" name="Plant">
        <title>Genomic evolution and insights into agronomic trait innovations of Sesamum species.</title>
        <authorList>
            <person name="Miao H."/>
            <person name="Wang L."/>
            <person name="Qu L."/>
            <person name="Liu H."/>
            <person name="Sun Y."/>
            <person name="Le M."/>
            <person name="Wang Q."/>
            <person name="Wei S."/>
            <person name="Zheng Y."/>
            <person name="Lin W."/>
            <person name="Duan Y."/>
            <person name="Cao H."/>
            <person name="Xiong S."/>
            <person name="Wang X."/>
            <person name="Wei L."/>
            <person name="Li C."/>
            <person name="Ma Q."/>
            <person name="Ju M."/>
            <person name="Zhao R."/>
            <person name="Li G."/>
            <person name="Mu C."/>
            <person name="Tian Q."/>
            <person name="Mei H."/>
            <person name="Zhang T."/>
            <person name="Gao T."/>
            <person name="Zhang H."/>
        </authorList>
    </citation>
    <scope>NUCLEOTIDE SEQUENCE</scope>
    <source>
        <strain evidence="1">G02</strain>
    </source>
</reference>
<dbReference type="AlphaFoldDB" id="A0AAW2SL59"/>
<dbReference type="EMBL" id="JACGWJ010000010">
    <property type="protein sequence ID" value="KAL0392997.1"/>
    <property type="molecule type" value="Genomic_DNA"/>
</dbReference>
<comment type="caution">
    <text evidence="1">The sequence shown here is derived from an EMBL/GenBank/DDBJ whole genome shotgun (WGS) entry which is preliminary data.</text>
</comment>